<keyword evidence="6 10" id="KW-1133">Transmembrane helix</keyword>
<evidence type="ECO:0000313" key="14">
    <source>
        <dbReference type="EMBL" id="PWJ36057.1"/>
    </source>
</evidence>
<dbReference type="Pfam" id="PF01595">
    <property type="entry name" value="CNNM"/>
    <property type="match status" value="1"/>
</dbReference>
<dbReference type="Pfam" id="PF00571">
    <property type="entry name" value="CBS"/>
    <property type="match status" value="2"/>
</dbReference>
<keyword evidence="5" id="KW-0677">Repeat</keyword>
<dbReference type="FunFam" id="3.10.580.10:FF:000002">
    <property type="entry name" value="Magnesium/cobalt efflux protein CorC"/>
    <property type="match status" value="1"/>
</dbReference>
<keyword evidence="7 9" id="KW-0129">CBS domain</keyword>
<dbReference type="InterPro" id="IPR002550">
    <property type="entry name" value="CNNM"/>
</dbReference>
<keyword evidence="4 10" id="KW-0812">Transmembrane</keyword>
<feature type="transmembrane region" description="Helical" evidence="11">
    <location>
        <begin position="25"/>
        <end position="50"/>
    </location>
</feature>
<reference evidence="14 15" key="1">
    <citation type="submission" date="2018-03" db="EMBL/GenBank/DDBJ databases">
        <title>Genomic Encyclopedia of Archaeal and Bacterial Type Strains, Phase II (KMG-II): from individual species to whole genera.</title>
        <authorList>
            <person name="Goeker M."/>
        </authorList>
    </citation>
    <scope>NUCLEOTIDE SEQUENCE [LARGE SCALE GENOMIC DNA]</scope>
    <source>
        <strain evidence="14 15">DSM 28229</strain>
    </source>
</reference>
<protein>
    <submittedName>
        <fullName evidence="14">Gliding motility-associated protein GldE</fullName>
    </submittedName>
</protein>
<dbReference type="EMBL" id="QGDO01000009">
    <property type="protein sequence ID" value="PWJ36057.1"/>
    <property type="molecule type" value="Genomic_DNA"/>
</dbReference>
<dbReference type="InterPro" id="IPR019862">
    <property type="entry name" value="Motility-assoc_prot_GldE"/>
</dbReference>
<evidence type="ECO:0000256" key="10">
    <source>
        <dbReference type="PROSITE-ProRule" id="PRU01193"/>
    </source>
</evidence>
<evidence type="ECO:0000259" key="13">
    <source>
        <dbReference type="PROSITE" id="PS51846"/>
    </source>
</evidence>
<evidence type="ECO:0000313" key="15">
    <source>
        <dbReference type="Proteomes" id="UP000245535"/>
    </source>
</evidence>
<dbReference type="Pfam" id="PF03471">
    <property type="entry name" value="CorC_HlyC"/>
    <property type="match status" value="1"/>
</dbReference>
<evidence type="ECO:0000256" key="9">
    <source>
        <dbReference type="PROSITE-ProRule" id="PRU00703"/>
    </source>
</evidence>
<dbReference type="Gene3D" id="3.30.465.10">
    <property type="match status" value="1"/>
</dbReference>
<evidence type="ECO:0000256" key="6">
    <source>
        <dbReference type="ARBA" id="ARBA00022989"/>
    </source>
</evidence>
<dbReference type="Proteomes" id="UP000245535">
    <property type="component" value="Unassembled WGS sequence"/>
</dbReference>
<dbReference type="CDD" id="cd04590">
    <property type="entry name" value="CBS_pair_CorC_HlyC_assoc"/>
    <property type="match status" value="1"/>
</dbReference>
<evidence type="ECO:0000256" key="5">
    <source>
        <dbReference type="ARBA" id="ARBA00022737"/>
    </source>
</evidence>
<sequence>MEDPVEPDTAHSFLMVLSDLSFSELPLVAISVTLFLLVISALVSGSEVAFFSLSNEQLKTCEEKGDATDKNILSLLGNPKLLLATILILNNLVNVAIVTISAYATWQIADMLEISRTSPSVIFLQTIVVTAAIVFFGEIVPKLYASQQNLTFARLTAKMLSVSMSILKPFSWLLTVVGNRLEKRLEGNQSNMALSVNELNEAVEIITEDEQNDNAEEILKGVVNFSGKMVTQIMKSRMDLTAVDIETNFHELMGIINDSGFSRIPIYQDTIDKIKGILYIKDLLPYLDKGEDFDWQELIRSEVFFIPESKRLDELLRDFQSRRVHMAIIVDEYGGTTGLVTLEDVIEEIVGEINDEFDEAEPSYYKKLDQFTFMFDAKTSLSDFCKTVDLPMDIFEDARGDSESLGGLILELFKKMPLSGEEIEFSNIVFTVGNVTKKRIKSVKVFFKEKATA</sequence>
<evidence type="ECO:0000256" key="2">
    <source>
        <dbReference type="ARBA" id="ARBA00006337"/>
    </source>
</evidence>
<dbReference type="RefSeq" id="WP_245935651.1">
    <property type="nucleotide sequence ID" value="NZ_QGDO01000009.1"/>
</dbReference>
<dbReference type="PANTHER" id="PTHR22777:SF32">
    <property type="entry name" value="UPF0053 INNER MEMBRANE PROTEIN YFJD"/>
    <property type="match status" value="1"/>
</dbReference>
<dbReference type="GO" id="GO:0005886">
    <property type="term" value="C:plasma membrane"/>
    <property type="evidence" value="ECO:0007669"/>
    <property type="project" value="UniProtKB-SubCell"/>
</dbReference>
<dbReference type="PANTHER" id="PTHR22777">
    <property type="entry name" value="HEMOLYSIN-RELATED"/>
    <property type="match status" value="1"/>
</dbReference>
<dbReference type="SUPFAM" id="SSF56176">
    <property type="entry name" value="FAD-binding/transporter-associated domain-like"/>
    <property type="match status" value="1"/>
</dbReference>
<feature type="transmembrane region" description="Helical" evidence="11">
    <location>
        <begin position="81"/>
        <end position="109"/>
    </location>
</feature>
<dbReference type="NCBIfam" id="TIGR03520">
    <property type="entry name" value="GldE"/>
    <property type="match status" value="1"/>
</dbReference>
<organism evidence="14 15">
    <name type="scientific">Sediminitomix flava</name>
    <dbReference type="NCBI Taxonomy" id="379075"/>
    <lineage>
        <taxon>Bacteria</taxon>
        <taxon>Pseudomonadati</taxon>
        <taxon>Bacteroidota</taxon>
        <taxon>Cytophagia</taxon>
        <taxon>Cytophagales</taxon>
        <taxon>Flammeovirgaceae</taxon>
        <taxon>Sediminitomix</taxon>
    </lineage>
</organism>
<dbReference type="InterPro" id="IPR036318">
    <property type="entry name" value="FAD-bd_PCMH-like_sf"/>
</dbReference>
<dbReference type="InterPro" id="IPR000644">
    <property type="entry name" value="CBS_dom"/>
</dbReference>
<evidence type="ECO:0000256" key="7">
    <source>
        <dbReference type="ARBA" id="ARBA00023122"/>
    </source>
</evidence>
<accession>A0A315Z063</accession>
<dbReference type="InterPro" id="IPR016169">
    <property type="entry name" value="FAD-bd_PCMH_sub2"/>
</dbReference>
<evidence type="ECO:0000256" key="3">
    <source>
        <dbReference type="ARBA" id="ARBA00022475"/>
    </source>
</evidence>
<keyword evidence="3" id="KW-1003">Cell membrane</keyword>
<dbReference type="SMART" id="SM00116">
    <property type="entry name" value="CBS"/>
    <property type="match status" value="2"/>
</dbReference>
<dbReference type="Gene3D" id="3.10.580.10">
    <property type="entry name" value="CBS-domain"/>
    <property type="match status" value="1"/>
</dbReference>
<name>A0A315Z063_SEDFL</name>
<dbReference type="PROSITE" id="PS51846">
    <property type="entry name" value="CNNM"/>
    <property type="match status" value="1"/>
</dbReference>
<feature type="domain" description="CNNM transmembrane" evidence="13">
    <location>
        <begin position="22"/>
        <end position="216"/>
    </location>
</feature>
<gene>
    <name evidence="14" type="ORF">BC781_10972</name>
</gene>
<evidence type="ECO:0000256" key="8">
    <source>
        <dbReference type="ARBA" id="ARBA00023136"/>
    </source>
</evidence>
<dbReference type="GO" id="GO:0050660">
    <property type="term" value="F:flavin adenine dinucleotide binding"/>
    <property type="evidence" value="ECO:0007669"/>
    <property type="project" value="InterPro"/>
</dbReference>
<comment type="subcellular location">
    <subcellularLocation>
        <location evidence="1">Cell membrane</location>
        <topology evidence="1">Multi-pass membrane protein</topology>
    </subcellularLocation>
</comment>
<dbReference type="SUPFAM" id="SSF54631">
    <property type="entry name" value="CBS-domain pair"/>
    <property type="match status" value="1"/>
</dbReference>
<evidence type="ECO:0000256" key="4">
    <source>
        <dbReference type="ARBA" id="ARBA00022692"/>
    </source>
</evidence>
<dbReference type="InterPro" id="IPR005170">
    <property type="entry name" value="Transptr-assoc_dom"/>
</dbReference>
<dbReference type="SMART" id="SM01091">
    <property type="entry name" value="CorC_HlyC"/>
    <property type="match status" value="1"/>
</dbReference>
<evidence type="ECO:0000256" key="11">
    <source>
        <dbReference type="SAM" id="Phobius"/>
    </source>
</evidence>
<dbReference type="PROSITE" id="PS51371">
    <property type="entry name" value="CBS"/>
    <property type="match status" value="2"/>
</dbReference>
<proteinExistence type="inferred from homology"/>
<dbReference type="InterPro" id="IPR044751">
    <property type="entry name" value="Ion_transp-like_CBS"/>
</dbReference>
<dbReference type="InterPro" id="IPR046342">
    <property type="entry name" value="CBS_dom_sf"/>
</dbReference>
<feature type="domain" description="CBS" evidence="12">
    <location>
        <begin position="234"/>
        <end position="293"/>
    </location>
</feature>
<evidence type="ECO:0000256" key="1">
    <source>
        <dbReference type="ARBA" id="ARBA00004651"/>
    </source>
</evidence>
<evidence type="ECO:0000259" key="12">
    <source>
        <dbReference type="PROSITE" id="PS51371"/>
    </source>
</evidence>
<feature type="domain" description="CBS" evidence="12">
    <location>
        <begin position="298"/>
        <end position="356"/>
    </location>
</feature>
<comment type="caution">
    <text evidence="14">The sequence shown here is derived from an EMBL/GenBank/DDBJ whole genome shotgun (WGS) entry which is preliminary data.</text>
</comment>
<feature type="transmembrane region" description="Helical" evidence="11">
    <location>
        <begin position="121"/>
        <end position="140"/>
    </location>
</feature>
<comment type="similarity">
    <text evidence="2">Belongs to the UPF0053 family.</text>
</comment>
<keyword evidence="15" id="KW-1185">Reference proteome</keyword>
<keyword evidence="8 10" id="KW-0472">Membrane</keyword>
<dbReference type="AlphaFoldDB" id="A0A315Z063"/>